<dbReference type="EC" id="3.4.23.-" evidence="2"/>
<dbReference type="InterPro" id="IPR034122">
    <property type="entry name" value="Retropepsin-like_bacterial"/>
</dbReference>
<name>A0A7T0C1U2_9BACT</name>
<reference evidence="3" key="1">
    <citation type="submission" date="2020-02" db="EMBL/GenBank/DDBJ databases">
        <title>Genomic and physiological characterization of two novel Nitrospinaceae genera.</title>
        <authorList>
            <person name="Mueller A.J."/>
            <person name="Jung M.-Y."/>
            <person name="Strachan C.R."/>
            <person name="Herbold C.W."/>
            <person name="Kirkegaard R.H."/>
            <person name="Daims H."/>
        </authorList>
    </citation>
    <scope>NUCLEOTIDE SEQUENCE [LARGE SCALE GENOMIC DNA]</scope>
</reference>
<dbReference type="Pfam" id="PF13511">
    <property type="entry name" value="DUF4124"/>
    <property type="match status" value="1"/>
</dbReference>
<dbReference type="InterPro" id="IPR025392">
    <property type="entry name" value="DUF4124"/>
</dbReference>
<dbReference type="Pfam" id="PF13975">
    <property type="entry name" value="gag-asp_proteas"/>
    <property type="match status" value="1"/>
</dbReference>
<evidence type="ECO:0000313" key="2">
    <source>
        <dbReference type="EMBL" id="QPJ64946.1"/>
    </source>
</evidence>
<gene>
    <name evidence="2" type="ORF">G3M78_05920</name>
</gene>
<dbReference type="CDD" id="cd05483">
    <property type="entry name" value="retropepsin_like_bacteria"/>
    <property type="match status" value="1"/>
</dbReference>
<feature type="domain" description="DUF4124" evidence="1">
    <location>
        <begin position="21"/>
        <end position="70"/>
    </location>
</feature>
<keyword evidence="2" id="KW-0378">Hydrolase</keyword>
<evidence type="ECO:0000313" key="3">
    <source>
        <dbReference type="Proteomes" id="UP000594464"/>
    </source>
</evidence>
<dbReference type="GO" id="GO:0006508">
    <property type="term" value="P:proteolysis"/>
    <property type="evidence" value="ECO:0007669"/>
    <property type="project" value="UniProtKB-KW"/>
</dbReference>
<sequence length="280" mass="30910">MRNCFVVGLVTLGLLFGLERAEADLYSWKDEDGRLHVTDNPSTIPQKYRRQTDGFKTFESRPAPSYPEKENDIPSASAMEIDLIPLPGGHFIATVELNRRVSAKLMLDTGASMITLSKRVADQLSLGLYSAPRISFSTAGGEVAMPLVALDRVQIGGAQAFNVEAAVNPNEMGEVDGLLGMSFLSHFKMELDQVNAKLILKPLAEKGETSYEGKPGSWWSRQFGHLAGRVQGAKARATGLRAQGGVEAANALRLEKHYQMLYQKLKERAFRVGLPERYRR</sequence>
<dbReference type="KEGG" id="nva:G3M78_05920"/>
<dbReference type="InterPro" id="IPR011969">
    <property type="entry name" value="Clan_AA_Asp_peptidase_C"/>
</dbReference>
<dbReference type="EMBL" id="CP048620">
    <property type="protein sequence ID" value="QPJ64946.1"/>
    <property type="molecule type" value="Genomic_DNA"/>
</dbReference>
<keyword evidence="2" id="KW-0645">Protease</keyword>
<dbReference type="SUPFAM" id="SSF50630">
    <property type="entry name" value="Acid proteases"/>
    <property type="match status" value="1"/>
</dbReference>
<accession>A0A7T0C1U2</accession>
<proteinExistence type="predicted"/>
<dbReference type="AlphaFoldDB" id="A0A7T0C1U2"/>
<dbReference type="InterPro" id="IPR021109">
    <property type="entry name" value="Peptidase_aspartic_dom_sf"/>
</dbReference>
<organism evidence="2 3">
    <name type="scientific">Candidatus Nitrohelix vancouverensis</name>
    <dbReference type="NCBI Taxonomy" id="2705534"/>
    <lineage>
        <taxon>Bacteria</taxon>
        <taxon>Pseudomonadati</taxon>
        <taxon>Nitrospinota/Tectimicrobiota group</taxon>
        <taxon>Nitrospinota</taxon>
        <taxon>Nitrospinia</taxon>
        <taxon>Nitrospinales</taxon>
        <taxon>Nitrospinaceae</taxon>
        <taxon>Candidatus Nitrohelix</taxon>
    </lineage>
</organism>
<dbReference type="Proteomes" id="UP000594464">
    <property type="component" value="Chromosome"/>
</dbReference>
<dbReference type="Gene3D" id="2.40.70.10">
    <property type="entry name" value="Acid Proteases"/>
    <property type="match status" value="1"/>
</dbReference>
<evidence type="ECO:0000259" key="1">
    <source>
        <dbReference type="Pfam" id="PF13511"/>
    </source>
</evidence>
<dbReference type="GO" id="GO:0008233">
    <property type="term" value="F:peptidase activity"/>
    <property type="evidence" value="ECO:0007669"/>
    <property type="project" value="UniProtKB-KW"/>
</dbReference>
<dbReference type="NCBIfam" id="TIGR02281">
    <property type="entry name" value="clan_AA_DTGA"/>
    <property type="match status" value="1"/>
</dbReference>
<protein>
    <submittedName>
        <fullName evidence="2">TIGR02281 family clan AA aspartic protease</fullName>
        <ecNumber evidence="2">3.4.23.-</ecNumber>
    </submittedName>
</protein>